<reference evidence="3 4" key="1">
    <citation type="submission" date="2019-04" db="EMBL/GenBank/DDBJ databases">
        <title>Friends and foes A comparative genomics study of 23 Aspergillus species from section Flavi.</title>
        <authorList>
            <consortium name="DOE Joint Genome Institute"/>
            <person name="Kjaerbolling I."/>
            <person name="Vesth T."/>
            <person name="Frisvad J.C."/>
            <person name="Nybo J.L."/>
            <person name="Theobald S."/>
            <person name="Kildgaard S."/>
            <person name="Isbrandt T."/>
            <person name="Kuo A."/>
            <person name="Sato A."/>
            <person name="Lyhne E.K."/>
            <person name="Kogle M.E."/>
            <person name="Wiebenga A."/>
            <person name="Kun R.S."/>
            <person name="Lubbers R.J."/>
            <person name="Makela M.R."/>
            <person name="Barry K."/>
            <person name="Chovatia M."/>
            <person name="Clum A."/>
            <person name="Daum C."/>
            <person name="Haridas S."/>
            <person name="He G."/>
            <person name="LaButti K."/>
            <person name="Lipzen A."/>
            <person name="Mondo S."/>
            <person name="Riley R."/>
            <person name="Salamov A."/>
            <person name="Simmons B.A."/>
            <person name="Magnuson J.K."/>
            <person name="Henrissat B."/>
            <person name="Mortensen U.H."/>
            <person name="Larsen T.O."/>
            <person name="Devries R.P."/>
            <person name="Grigoriev I.V."/>
            <person name="Machida M."/>
            <person name="Baker S.E."/>
            <person name="Andersen M.R."/>
        </authorList>
    </citation>
    <scope>NUCLEOTIDE SEQUENCE [LARGE SCALE GENOMIC DNA]</scope>
    <source>
        <strain evidence="3 4">CBS 151.66</strain>
    </source>
</reference>
<accession>A0A5N5WMB1</accession>
<protein>
    <submittedName>
        <fullName evidence="3">EthD domain-containing protein</fullName>
    </submittedName>
</protein>
<comment type="similarity">
    <text evidence="1">Belongs to the tpcK family.</text>
</comment>
<proteinExistence type="inferred from homology"/>
<keyword evidence="4" id="KW-1185">Reference proteome</keyword>
<sequence>MATKQELCLTICGYKKEGLGEEEYRDYMVNVHGPLVQDLMAQYGIKRWTMVHNMASTRSQMSRLFDPQFSNLTDYDAFIQIVFDDVEDFVRLKADPFFKKNITPDHENFADTKRSRMTIGVVERLIEDGQVVKKR</sequence>
<evidence type="ECO:0000259" key="2">
    <source>
        <dbReference type="Pfam" id="PF07110"/>
    </source>
</evidence>
<dbReference type="Gene3D" id="3.30.70.100">
    <property type="match status" value="1"/>
</dbReference>
<dbReference type="Proteomes" id="UP000326565">
    <property type="component" value="Unassembled WGS sequence"/>
</dbReference>
<dbReference type="SUPFAM" id="SSF54909">
    <property type="entry name" value="Dimeric alpha+beta barrel"/>
    <property type="match status" value="1"/>
</dbReference>
<gene>
    <name evidence="3" type="ORF">BDV29DRAFT_183877</name>
</gene>
<dbReference type="AlphaFoldDB" id="A0A5N5WMB1"/>
<dbReference type="Pfam" id="PF07110">
    <property type="entry name" value="EthD"/>
    <property type="match status" value="1"/>
</dbReference>
<dbReference type="InterPro" id="IPR009799">
    <property type="entry name" value="EthD_dom"/>
</dbReference>
<dbReference type="GO" id="GO:0016491">
    <property type="term" value="F:oxidoreductase activity"/>
    <property type="evidence" value="ECO:0007669"/>
    <property type="project" value="InterPro"/>
</dbReference>
<organism evidence="3 4">
    <name type="scientific">Aspergillus leporis</name>
    <dbReference type="NCBI Taxonomy" id="41062"/>
    <lineage>
        <taxon>Eukaryota</taxon>
        <taxon>Fungi</taxon>
        <taxon>Dikarya</taxon>
        <taxon>Ascomycota</taxon>
        <taxon>Pezizomycotina</taxon>
        <taxon>Eurotiomycetes</taxon>
        <taxon>Eurotiomycetidae</taxon>
        <taxon>Eurotiales</taxon>
        <taxon>Aspergillaceae</taxon>
        <taxon>Aspergillus</taxon>
        <taxon>Aspergillus subgen. Circumdati</taxon>
    </lineage>
</organism>
<evidence type="ECO:0000256" key="1">
    <source>
        <dbReference type="ARBA" id="ARBA00005986"/>
    </source>
</evidence>
<dbReference type="OrthoDB" id="3454835at2759"/>
<dbReference type="EMBL" id="ML732371">
    <property type="protein sequence ID" value="KAB8068837.1"/>
    <property type="molecule type" value="Genomic_DNA"/>
</dbReference>
<evidence type="ECO:0000313" key="4">
    <source>
        <dbReference type="Proteomes" id="UP000326565"/>
    </source>
</evidence>
<name>A0A5N5WMB1_9EURO</name>
<feature type="domain" description="EthD" evidence="2">
    <location>
        <begin position="16"/>
        <end position="112"/>
    </location>
</feature>
<dbReference type="InterPro" id="IPR011008">
    <property type="entry name" value="Dimeric_a/b-barrel"/>
</dbReference>
<evidence type="ECO:0000313" key="3">
    <source>
        <dbReference type="EMBL" id="KAB8068837.1"/>
    </source>
</evidence>